<dbReference type="CDD" id="cd02951">
    <property type="entry name" value="SoxW"/>
    <property type="match status" value="1"/>
</dbReference>
<dbReference type="SUPFAM" id="SSF52833">
    <property type="entry name" value="Thioredoxin-like"/>
    <property type="match status" value="1"/>
</dbReference>
<evidence type="ECO:0000313" key="4">
    <source>
        <dbReference type="Proteomes" id="UP000434582"/>
    </source>
</evidence>
<proteinExistence type="predicted"/>
<dbReference type="AlphaFoldDB" id="A0A7X1ZDB2"/>
<gene>
    <name evidence="3" type="ORF">GHC57_08035</name>
</gene>
<accession>A0A7X1ZDB2</accession>
<comment type="caution">
    <text evidence="3">The sequence shown here is derived from an EMBL/GenBank/DDBJ whole genome shotgun (WGS) entry which is preliminary data.</text>
</comment>
<name>A0A7X1ZDB2_9PROT</name>
<keyword evidence="1" id="KW-0676">Redox-active center</keyword>
<dbReference type="OrthoDB" id="9811036at2"/>
<dbReference type="Pfam" id="PF13098">
    <property type="entry name" value="Thioredoxin_2"/>
    <property type="match status" value="1"/>
</dbReference>
<sequence length="180" mass="20207">MIAPTLGDDGLYHHDFFLQSFLDLGEDLADSQADGKRLVVVFEQRGCLYCKKVNVEILGDPAINTYVRENFNVVQLNLFGERLVTDLDGEEMPEKQLARRWGVLFTPTFVFLPEDPADAEGMTGKDAAVFNMHGAFEKGTFTAAFEWVKQKGYEGDTHFQQYVADKIAARRATEEGDATQ</sequence>
<dbReference type="Proteomes" id="UP000434582">
    <property type="component" value="Unassembled WGS sequence"/>
</dbReference>
<dbReference type="Gene3D" id="3.40.30.10">
    <property type="entry name" value="Glutaredoxin"/>
    <property type="match status" value="1"/>
</dbReference>
<dbReference type="InterPro" id="IPR012336">
    <property type="entry name" value="Thioredoxin-like_fold"/>
</dbReference>
<keyword evidence="4" id="KW-1185">Reference proteome</keyword>
<feature type="domain" description="Thioredoxin-like fold" evidence="2">
    <location>
        <begin position="33"/>
        <end position="117"/>
    </location>
</feature>
<evidence type="ECO:0000256" key="1">
    <source>
        <dbReference type="ARBA" id="ARBA00023284"/>
    </source>
</evidence>
<organism evidence="3 4">
    <name type="scientific">Roseospira navarrensis</name>
    <dbReference type="NCBI Taxonomy" id="140058"/>
    <lineage>
        <taxon>Bacteria</taxon>
        <taxon>Pseudomonadati</taxon>
        <taxon>Pseudomonadota</taxon>
        <taxon>Alphaproteobacteria</taxon>
        <taxon>Rhodospirillales</taxon>
        <taxon>Rhodospirillaceae</taxon>
        <taxon>Roseospira</taxon>
    </lineage>
</organism>
<evidence type="ECO:0000259" key="2">
    <source>
        <dbReference type="Pfam" id="PF13098"/>
    </source>
</evidence>
<dbReference type="PROSITE" id="PS00194">
    <property type="entry name" value="THIOREDOXIN_1"/>
    <property type="match status" value="1"/>
</dbReference>
<dbReference type="InterPro" id="IPR036249">
    <property type="entry name" value="Thioredoxin-like_sf"/>
</dbReference>
<dbReference type="InterPro" id="IPR041737">
    <property type="entry name" value="SoxW"/>
</dbReference>
<protein>
    <submittedName>
        <fullName evidence="3">Thioredoxin fold domain-containing protein</fullName>
    </submittedName>
</protein>
<evidence type="ECO:0000313" key="3">
    <source>
        <dbReference type="EMBL" id="MQX36463.1"/>
    </source>
</evidence>
<dbReference type="EMBL" id="WIVE01000019">
    <property type="protein sequence ID" value="MQX36463.1"/>
    <property type="molecule type" value="Genomic_DNA"/>
</dbReference>
<dbReference type="InterPro" id="IPR017937">
    <property type="entry name" value="Thioredoxin_CS"/>
</dbReference>
<reference evidence="3 4" key="1">
    <citation type="submission" date="2019-10" db="EMBL/GenBank/DDBJ databases">
        <title>Draft whole-genome sequence of the purple nonsulfur photosynthetic bacterium Roseospira navarrensis DSM 15114.</title>
        <authorList>
            <person name="Kyndt J.A."/>
            <person name="Meyer T.E."/>
        </authorList>
    </citation>
    <scope>NUCLEOTIDE SEQUENCE [LARGE SCALE GENOMIC DNA]</scope>
    <source>
        <strain evidence="3 4">DSM 15114</strain>
    </source>
</reference>